<evidence type="ECO:0008006" key="4">
    <source>
        <dbReference type="Google" id="ProtNLM"/>
    </source>
</evidence>
<sequence>MRTNITSLQEASDRQGNQITELEKSAVFCSDTVVELQANVSKLAETVSNLEAKCEDLESRSRAHRTLRARPRDGEAPRPFVVRLHYFQTRENLLRIASRGGPLIYQEKRISIFPDFTAIIAKKRASFIDVKRILRTIPDVKYVLFHPAQLRITLSDGKRHSFDNPLDATAFVKRLLPQNHLAETED</sequence>
<dbReference type="OrthoDB" id="8861212at2759"/>
<gene>
    <name evidence="2" type="ORF">SKAU_G00423230</name>
</gene>
<name>A0A9Q1IAJ9_SYNKA</name>
<comment type="caution">
    <text evidence="2">The sequence shown here is derived from an EMBL/GenBank/DDBJ whole genome shotgun (WGS) entry which is preliminary data.</text>
</comment>
<dbReference type="AlphaFoldDB" id="A0A9Q1IAJ9"/>
<evidence type="ECO:0000313" key="2">
    <source>
        <dbReference type="EMBL" id="KAJ8332534.1"/>
    </source>
</evidence>
<keyword evidence="3" id="KW-1185">Reference proteome</keyword>
<dbReference type="Gene3D" id="3.30.250.20">
    <property type="entry name" value="L1 transposable element, C-terminal domain"/>
    <property type="match status" value="1"/>
</dbReference>
<dbReference type="Proteomes" id="UP001152622">
    <property type="component" value="Unassembled WGS sequence"/>
</dbReference>
<evidence type="ECO:0000256" key="1">
    <source>
        <dbReference type="SAM" id="Coils"/>
    </source>
</evidence>
<accession>A0A9Q1IAJ9</accession>
<keyword evidence="1" id="KW-0175">Coiled coil</keyword>
<dbReference type="EMBL" id="JAINUF010000025">
    <property type="protein sequence ID" value="KAJ8332534.1"/>
    <property type="molecule type" value="Genomic_DNA"/>
</dbReference>
<protein>
    <recommendedName>
        <fullName evidence="4">Transposase element L1Md-A101/L1Md-A102/L1Md-A2</fullName>
    </recommendedName>
</protein>
<dbReference type="PANTHER" id="PTHR11505">
    <property type="entry name" value="L1 TRANSPOSABLE ELEMENT-RELATED"/>
    <property type="match status" value="1"/>
</dbReference>
<dbReference type="InterPro" id="IPR004244">
    <property type="entry name" value="Transposase_22"/>
</dbReference>
<evidence type="ECO:0000313" key="3">
    <source>
        <dbReference type="Proteomes" id="UP001152622"/>
    </source>
</evidence>
<dbReference type="InterPro" id="IPR042566">
    <property type="entry name" value="L1_C"/>
</dbReference>
<feature type="coiled-coil region" evidence="1">
    <location>
        <begin position="33"/>
        <end position="67"/>
    </location>
</feature>
<proteinExistence type="predicted"/>
<reference evidence="2" key="1">
    <citation type="journal article" date="2023" name="Science">
        <title>Genome structures resolve the early diversification of teleost fishes.</title>
        <authorList>
            <person name="Parey E."/>
            <person name="Louis A."/>
            <person name="Montfort J."/>
            <person name="Bouchez O."/>
            <person name="Roques C."/>
            <person name="Iampietro C."/>
            <person name="Lluch J."/>
            <person name="Castinel A."/>
            <person name="Donnadieu C."/>
            <person name="Desvignes T."/>
            <person name="Floi Bucao C."/>
            <person name="Jouanno E."/>
            <person name="Wen M."/>
            <person name="Mejri S."/>
            <person name="Dirks R."/>
            <person name="Jansen H."/>
            <person name="Henkel C."/>
            <person name="Chen W.J."/>
            <person name="Zahm M."/>
            <person name="Cabau C."/>
            <person name="Klopp C."/>
            <person name="Thompson A.W."/>
            <person name="Robinson-Rechavi M."/>
            <person name="Braasch I."/>
            <person name="Lecointre G."/>
            <person name="Bobe J."/>
            <person name="Postlethwait J.H."/>
            <person name="Berthelot C."/>
            <person name="Roest Crollius H."/>
            <person name="Guiguen Y."/>
        </authorList>
    </citation>
    <scope>NUCLEOTIDE SEQUENCE</scope>
    <source>
        <strain evidence="2">WJC10195</strain>
    </source>
</reference>
<organism evidence="2 3">
    <name type="scientific">Synaphobranchus kaupii</name>
    <name type="common">Kaup's arrowtooth eel</name>
    <dbReference type="NCBI Taxonomy" id="118154"/>
    <lineage>
        <taxon>Eukaryota</taxon>
        <taxon>Metazoa</taxon>
        <taxon>Chordata</taxon>
        <taxon>Craniata</taxon>
        <taxon>Vertebrata</taxon>
        <taxon>Euteleostomi</taxon>
        <taxon>Actinopterygii</taxon>
        <taxon>Neopterygii</taxon>
        <taxon>Teleostei</taxon>
        <taxon>Anguilliformes</taxon>
        <taxon>Synaphobranchidae</taxon>
        <taxon>Synaphobranchus</taxon>
    </lineage>
</organism>